<feature type="transmembrane region" description="Helical" evidence="6">
    <location>
        <begin position="37"/>
        <end position="54"/>
    </location>
</feature>
<comment type="subcellular location">
    <subcellularLocation>
        <location evidence="1">Cell membrane</location>
        <topology evidence="1">Multi-pass membrane protein</topology>
    </subcellularLocation>
</comment>
<feature type="transmembrane region" description="Helical" evidence="6">
    <location>
        <begin position="60"/>
        <end position="81"/>
    </location>
</feature>
<evidence type="ECO:0000313" key="8">
    <source>
        <dbReference type="Proteomes" id="UP001180616"/>
    </source>
</evidence>
<keyword evidence="4 6" id="KW-1133">Transmembrane helix</keyword>
<sequence>MTGHDIKYDTGPDAGPNAVHDAGHDAGHHAVPVRTNMLVWAALMVLTAITVSVTSFDFGFLNVVVALTVATTKAGLVILWFMHLRYEGRVIRLMVFTAFVILAIAIGLTFFDVAYR</sequence>
<evidence type="ECO:0000256" key="1">
    <source>
        <dbReference type="ARBA" id="ARBA00004651"/>
    </source>
</evidence>
<gene>
    <name evidence="7" type="ORF">KPS_000655</name>
</gene>
<keyword evidence="5 6" id="KW-0472">Membrane</keyword>
<dbReference type="EMBL" id="CP133659">
    <property type="protein sequence ID" value="WMW66106.1"/>
    <property type="molecule type" value="Genomic_DNA"/>
</dbReference>
<evidence type="ECO:0000256" key="2">
    <source>
        <dbReference type="ARBA" id="ARBA00022475"/>
    </source>
</evidence>
<reference evidence="7" key="1">
    <citation type="submission" date="2023-09" db="EMBL/GenBank/DDBJ databases">
        <authorList>
            <consortium name="CW5 consortium"/>
            <person name="Lu C.-W."/>
        </authorList>
    </citation>
    <scope>NUCLEOTIDE SEQUENCE</scope>
    <source>
        <strain evidence="7">KPS</strain>
    </source>
</reference>
<name>A0ABY9R466_9BACT</name>
<evidence type="ECO:0000256" key="4">
    <source>
        <dbReference type="ARBA" id="ARBA00022989"/>
    </source>
</evidence>
<proteinExistence type="predicted"/>
<feature type="transmembrane region" description="Helical" evidence="6">
    <location>
        <begin position="93"/>
        <end position="115"/>
    </location>
</feature>
<accession>A0ABY9R466</accession>
<protein>
    <submittedName>
        <fullName evidence="7">Cytochrome C oxidase subunit IV family protein</fullName>
    </submittedName>
</protein>
<dbReference type="NCBIfam" id="TIGR02229">
    <property type="entry name" value="caa3_sub_IV"/>
    <property type="match status" value="1"/>
</dbReference>
<dbReference type="InterPro" id="IPR011743">
    <property type="entry name" value="Caa3_sub_IV"/>
</dbReference>
<dbReference type="InterPro" id="IPR005171">
    <property type="entry name" value="Cyt_c_oxidase_su4_prok"/>
</dbReference>
<dbReference type="Pfam" id="PF03626">
    <property type="entry name" value="COX4_pro"/>
    <property type="match status" value="1"/>
</dbReference>
<dbReference type="RefSeq" id="WP_309542019.1">
    <property type="nucleotide sequence ID" value="NZ_CP133659.1"/>
</dbReference>
<evidence type="ECO:0000256" key="6">
    <source>
        <dbReference type="SAM" id="Phobius"/>
    </source>
</evidence>
<keyword evidence="2" id="KW-1003">Cell membrane</keyword>
<organism evidence="7 8">
    <name type="scientific">Nitratidesulfovibrio liaohensis</name>
    <dbReference type="NCBI Taxonomy" id="2604158"/>
    <lineage>
        <taxon>Bacteria</taxon>
        <taxon>Pseudomonadati</taxon>
        <taxon>Thermodesulfobacteriota</taxon>
        <taxon>Desulfovibrionia</taxon>
        <taxon>Desulfovibrionales</taxon>
        <taxon>Desulfovibrionaceae</taxon>
        <taxon>Nitratidesulfovibrio</taxon>
    </lineage>
</organism>
<keyword evidence="8" id="KW-1185">Reference proteome</keyword>
<evidence type="ECO:0000313" key="7">
    <source>
        <dbReference type="EMBL" id="WMW66106.1"/>
    </source>
</evidence>
<keyword evidence="3 6" id="KW-0812">Transmembrane</keyword>
<evidence type="ECO:0000256" key="5">
    <source>
        <dbReference type="ARBA" id="ARBA00023136"/>
    </source>
</evidence>
<evidence type="ECO:0000256" key="3">
    <source>
        <dbReference type="ARBA" id="ARBA00022692"/>
    </source>
</evidence>
<dbReference type="Proteomes" id="UP001180616">
    <property type="component" value="Chromosome"/>
</dbReference>